<dbReference type="AlphaFoldDB" id="A0A0G1M5T5"/>
<dbReference type="GO" id="GO:0005840">
    <property type="term" value="C:ribosome"/>
    <property type="evidence" value="ECO:0007669"/>
    <property type="project" value="UniProtKB-KW"/>
</dbReference>
<name>A0A0G1M5T5_9BACT</name>
<evidence type="ECO:0000313" key="2">
    <source>
        <dbReference type="Proteomes" id="UP000034086"/>
    </source>
</evidence>
<reference evidence="1 2" key="1">
    <citation type="journal article" date="2015" name="Nature">
        <title>rRNA introns, odd ribosomes, and small enigmatic genomes across a large radiation of phyla.</title>
        <authorList>
            <person name="Brown C.T."/>
            <person name="Hug L.A."/>
            <person name="Thomas B.C."/>
            <person name="Sharon I."/>
            <person name="Castelle C.J."/>
            <person name="Singh A."/>
            <person name="Wilkins M.J."/>
            <person name="Williams K.H."/>
            <person name="Banfield J.F."/>
        </authorList>
    </citation>
    <scope>NUCLEOTIDE SEQUENCE [LARGE SCALE GENOMIC DNA]</scope>
</reference>
<gene>
    <name evidence="1" type="ORF">UX03_C0014G0008</name>
</gene>
<keyword evidence="1" id="KW-0689">Ribosomal protein</keyword>
<keyword evidence="1" id="KW-0687">Ribonucleoprotein</keyword>
<dbReference type="Proteomes" id="UP000034086">
    <property type="component" value="Unassembled WGS sequence"/>
</dbReference>
<sequence length="152" mass="17788">MEPFASARQREVRRLTSMNKTDQLTNIIYEFTLEFCRRYTNGSYLTRKMREEARLVKENLSPASLARLLESYKEFILANDIEVWPVYSLRLRKVKGIAYRPYKSYEMYEPFLSSAERAANAAVCLIIQTSRLVEESPRSALDYKGVLLLNEI</sequence>
<proteinExistence type="predicted"/>
<protein>
    <submittedName>
        <fullName evidence="1">S23 ribosomal protein</fullName>
    </submittedName>
</protein>
<dbReference type="EMBL" id="LCKQ01000014">
    <property type="protein sequence ID" value="KKU03629.1"/>
    <property type="molecule type" value="Genomic_DNA"/>
</dbReference>
<evidence type="ECO:0000313" key="1">
    <source>
        <dbReference type="EMBL" id="KKU03629.1"/>
    </source>
</evidence>
<accession>A0A0G1M5T5</accession>
<comment type="caution">
    <text evidence="1">The sequence shown here is derived from an EMBL/GenBank/DDBJ whole genome shotgun (WGS) entry which is preliminary data.</text>
</comment>
<organism evidence="1 2">
    <name type="scientific">Candidatus Woesebacteria bacterium GW2011_GWE1_45_18</name>
    <dbReference type="NCBI Taxonomy" id="1618598"/>
    <lineage>
        <taxon>Bacteria</taxon>
        <taxon>Candidatus Woeseibacteriota</taxon>
    </lineage>
</organism>